<dbReference type="GO" id="GO:0016705">
    <property type="term" value="F:oxidoreductase activity, acting on paired donors, with incorporation or reduction of molecular oxygen"/>
    <property type="evidence" value="ECO:0007669"/>
    <property type="project" value="InterPro"/>
</dbReference>
<keyword evidence="2" id="KW-1185">Reference proteome</keyword>
<name>A0A9P7K5L6_9AGAR</name>
<reference evidence="1" key="2">
    <citation type="submission" date="2021-10" db="EMBL/GenBank/DDBJ databases">
        <title>Phylogenomics reveals ancestral predisposition of the termite-cultivated fungus Termitomyces towards a domesticated lifestyle.</title>
        <authorList>
            <person name="Auxier B."/>
            <person name="Grum-Grzhimaylo A."/>
            <person name="Cardenas M.E."/>
            <person name="Lodge J.D."/>
            <person name="Laessoe T."/>
            <person name="Pedersen O."/>
            <person name="Smith M.E."/>
            <person name="Kuyper T.W."/>
            <person name="Franco-Molano E.A."/>
            <person name="Baroni T.J."/>
            <person name="Aanen D.K."/>
        </authorList>
    </citation>
    <scope>NUCLEOTIDE SEQUENCE</scope>
    <source>
        <strain evidence="1">D49</strain>
    </source>
</reference>
<organism evidence="1 2">
    <name type="scientific">Sphagnurus paluster</name>
    <dbReference type="NCBI Taxonomy" id="117069"/>
    <lineage>
        <taxon>Eukaryota</taxon>
        <taxon>Fungi</taxon>
        <taxon>Dikarya</taxon>
        <taxon>Basidiomycota</taxon>
        <taxon>Agaricomycotina</taxon>
        <taxon>Agaricomycetes</taxon>
        <taxon>Agaricomycetidae</taxon>
        <taxon>Agaricales</taxon>
        <taxon>Tricholomatineae</taxon>
        <taxon>Lyophyllaceae</taxon>
        <taxon>Sphagnurus</taxon>
    </lineage>
</organism>
<dbReference type="AlphaFoldDB" id="A0A9P7K5L6"/>
<sequence>MGPSGMPKAASWDGQFAYQTKFRSLVGLRNPKEHARLRRIWSRGFTPKALRGYRPILEKRIEQLIEHLAARTKKSINLAKWMSWFAYDVMNDMTSVSHFYSHKYF</sequence>
<proteinExistence type="predicted"/>
<dbReference type="Proteomes" id="UP000717328">
    <property type="component" value="Unassembled WGS sequence"/>
</dbReference>
<dbReference type="InterPro" id="IPR001128">
    <property type="entry name" value="Cyt_P450"/>
</dbReference>
<dbReference type="OrthoDB" id="6692864at2759"/>
<accession>A0A9P7K5L6</accession>
<dbReference type="GO" id="GO:0004497">
    <property type="term" value="F:monooxygenase activity"/>
    <property type="evidence" value="ECO:0007669"/>
    <property type="project" value="InterPro"/>
</dbReference>
<comment type="caution">
    <text evidence="1">The sequence shown here is derived from an EMBL/GenBank/DDBJ whole genome shotgun (WGS) entry which is preliminary data.</text>
</comment>
<dbReference type="GO" id="GO:0005506">
    <property type="term" value="F:iron ion binding"/>
    <property type="evidence" value="ECO:0007669"/>
    <property type="project" value="InterPro"/>
</dbReference>
<dbReference type="InterPro" id="IPR036396">
    <property type="entry name" value="Cyt_P450_sf"/>
</dbReference>
<reference evidence="1" key="1">
    <citation type="submission" date="2021-02" db="EMBL/GenBank/DDBJ databases">
        <authorList>
            <person name="Nieuwenhuis M."/>
            <person name="Van De Peppel L.J.J."/>
        </authorList>
    </citation>
    <scope>NUCLEOTIDE SEQUENCE</scope>
    <source>
        <strain evidence="1">D49</strain>
    </source>
</reference>
<dbReference type="Pfam" id="PF00067">
    <property type="entry name" value="p450"/>
    <property type="match status" value="1"/>
</dbReference>
<dbReference type="Gene3D" id="1.10.630.10">
    <property type="entry name" value="Cytochrome P450"/>
    <property type="match status" value="1"/>
</dbReference>
<gene>
    <name evidence="1" type="ORF">H0H81_006030</name>
</gene>
<protein>
    <submittedName>
        <fullName evidence="1">Uncharacterized protein</fullName>
    </submittedName>
</protein>
<evidence type="ECO:0000313" key="2">
    <source>
        <dbReference type="Proteomes" id="UP000717328"/>
    </source>
</evidence>
<dbReference type="SUPFAM" id="SSF48264">
    <property type="entry name" value="Cytochrome P450"/>
    <property type="match status" value="1"/>
</dbReference>
<evidence type="ECO:0000313" key="1">
    <source>
        <dbReference type="EMBL" id="KAG5637035.1"/>
    </source>
</evidence>
<dbReference type="GO" id="GO:0020037">
    <property type="term" value="F:heme binding"/>
    <property type="evidence" value="ECO:0007669"/>
    <property type="project" value="InterPro"/>
</dbReference>
<dbReference type="EMBL" id="JABCKI010005867">
    <property type="protein sequence ID" value="KAG5637035.1"/>
    <property type="molecule type" value="Genomic_DNA"/>
</dbReference>